<dbReference type="Proteomes" id="UP001527181">
    <property type="component" value="Unassembled WGS sequence"/>
</dbReference>
<reference evidence="1 2" key="1">
    <citation type="submission" date="2022-05" db="EMBL/GenBank/DDBJ databases">
        <title>Genome Sequencing of Bee-Associated Microbes.</title>
        <authorList>
            <person name="Dunlap C."/>
        </authorList>
    </citation>
    <scope>NUCLEOTIDE SEQUENCE [LARGE SCALE GENOMIC DNA]</scope>
    <source>
        <strain evidence="1 2">NRRL B-04010</strain>
    </source>
</reference>
<protein>
    <recommendedName>
        <fullName evidence="3">Copper amine oxidase-like N-terminal domain-containing protein</fullName>
    </recommendedName>
</protein>
<accession>A0ABT4H1N0</accession>
<dbReference type="GeneID" id="94488274"/>
<evidence type="ECO:0000313" key="1">
    <source>
        <dbReference type="EMBL" id="MCY9762582.1"/>
    </source>
</evidence>
<keyword evidence="2" id="KW-1185">Reference proteome</keyword>
<proteinExistence type="predicted"/>
<evidence type="ECO:0000313" key="2">
    <source>
        <dbReference type="Proteomes" id="UP001527181"/>
    </source>
</evidence>
<comment type="caution">
    <text evidence="1">The sequence shown here is derived from an EMBL/GenBank/DDBJ whole genome shotgun (WGS) entry which is preliminary data.</text>
</comment>
<evidence type="ECO:0008006" key="3">
    <source>
        <dbReference type="Google" id="ProtNLM"/>
    </source>
</evidence>
<gene>
    <name evidence="1" type="ORF">M5X12_18720</name>
</gene>
<dbReference type="EMBL" id="JAMDNP010000035">
    <property type="protein sequence ID" value="MCY9762582.1"/>
    <property type="molecule type" value="Genomic_DNA"/>
</dbReference>
<sequence>MKLRSVAAVEKPATINPSGDTATVELNGKVIAPGTFENGLVTVPDRQLATALGVEVRWSGNYAIVNGK</sequence>
<name>A0ABT4H1N0_PAEAL</name>
<organism evidence="1 2">
    <name type="scientific">Paenibacillus alvei</name>
    <name type="common">Bacillus alvei</name>
    <dbReference type="NCBI Taxonomy" id="44250"/>
    <lineage>
        <taxon>Bacteria</taxon>
        <taxon>Bacillati</taxon>
        <taxon>Bacillota</taxon>
        <taxon>Bacilli</taxon>
        <taxon>Bacillales</taxon>
        <taxon>Paenibacillaceae</taxon>
        <taxon>Paenibacillus</taxon>
    </lineage>
</organism>
<dbReference type="RefSeq" id="WP_040735022.1">
    <property type="nucleotide sequence ID" value="NZ_JAKOBS010000080.1"/>
</dbReference>